<keyword evidence="6 9" id="KW-0811">Translocation</keyword>
<comment type="function">
    <text evidence="9">Functions as a component of the nuclear pore complex (NPC).</text>
</comment>
<evidence type="ECO:0000313" key="11">
    <source>
        <dbReference type="EMBL" id="QBG82569.1"/>
    </source>
</evidence>
<evidence type="ECO:0000256" key="7">
    <source>
        <dbReference type="ARBA" id="ARBA00023132"/>
    </source>
</evidence>
<keyword evidence="7 9" id="KW-0906">Nuclear pore complex</keyword>
<dbReference type="GO" id="GO:0006606">
    <property type="term" value="P:protein import into nucleus"/>
    <property type="evidence" value="ECO:0007669"/>
    <property type="project" value="TreeGrafter"/>
</dbReference>
<evidence type="ECO:0000256" key="4">
    <source>
        <dbReference type="ARBA" id="ARBA00022816"/>
    </source>
</evidence>
<evidence type="ECO:0000256" key="8">
    <source>
        <dbReference type="ARBA" id="ARBA00023242"/>
    </source>
</evidence>
<evidence type="ECO:0000256" key="3">
    <source>
        <dbReference type="ARBA" id="ARBA00022448"/>
    </source>
</evidence>
<comment type="similarity">
    <text evidence="2 9">Belongs to the nucleoporin Nup85 family.</text>
</comment>
<dbReference type="GO" id="GO:0031080">
    <property type="term" value="C:nuclear pore outer ring"/>
    <property type="evidence" value="ECO:0007669"/>
    <property type="project" value="TreeGrafter"/>
</dbReference>
<dbReference type="PANTHER" id="PTHR13373">
    <property type="entry name" value="FROUNT PROTEIN-RELATED"/>
    <property type="match status" value="1"/>
</dbReference>
<reference evidence="11" key="1">
    <citation type="journal article" date="2019" name="Plant Physiol.">
        <title>Purine permease-type benzylisoquinoline alkaloid transporters in opium poppy.</title>
        <authorList>
            <person name="Dastmalchi M."/>
            <person name="Chang L."/>
            <person name="Chen R."/>
            <person name="Yu L."/>
            <person name="Chen X."/>
            <person name="Hagel J."/>
            <person name="Facchini P.J."/>
        </authorList>
    </citation>
    <scope>NUCLEOTIDE SEQUENCE</scope>
</reference>
<proteinExistence type="inferred from homology"/>
<dbReference type="GO" id="GO:0031965">
    <property type="term" value="C:nuclear membrane"/>
    <property type="evidence" value="ECO:0007669"/>
    <property type="project" value="UniProtKB-UniRule"/>
</dbReference>
<keyword evidence="9" id="KW-0472">Membrane</keyword>
<dbReference type="AlphaFoldDB" id="A0A5B7LJT4"/>
<comment type="subcellular location">
    <subcellularLocation>
        <location evidence="1 9">Nucleus</location>
        <location evidence="1 9">Nuclear pore complex</location>
    </subcellularLocation>
</comment>
<name>A0A5B7LJT4_PAPSO</name>
<sequence length="146" mass="16335">MSFSISLVFRILENCLVEAVAVLVSKMTRMRPGLSESFKTKLTAWEKWRGHKAELECSAFCIQCNHQHTWDGLRNLLKIMLGNSNSLTSGHLQWSVQVLLSSVNQCPVVVSFGFVGELVLCKHSQSATNPPTGSSEVWYDLFVALF</sequence>
<organism evidence="11">
    <name type="scientific">Papaver somniferum</name>
    <name type="common">Opium poppy</name>
    <dbReference type="NCBI Taxonomy" id="3469"/>
    <lineage>
        <taxon>Eukaryota</taxon>
        <taxon>Viridiplantae</taxon>
        <taxon>Streptophyta</taxon>
        <taxon>Embryophyta</taxon>
        <taxon>Tracheophyta</taxon>
        <taxon>Spermatophyta</taxon>
        <taxon>Magnoliopsida</taxon>
        <taxon>Ranunculales</taxon>
        <taxon>Papaveraceae</taxon>
        <taxon>Papaveroideae</taxon>
        <taxon>Papaver</taxon>
    </lineage>
</organism>
<keyword evidence="5 9" id="KW-0653">Protein transport</keyword>
<keyword evidence="10" id="KW-0732">Signal</keyword>
<dbReference type="GO" id="GO:0017056">
    <property type="term" value="F:structural constituent of nuclear pore"/>
    <property type="evidence" value="ECO:0007669"/>
    <property type="project" value="TreeGrafter"/>
</dbReference>
<dbReference type="PANTHER" id="PTHR13373:SF21">
    <property type="entry name" value="NUCLEAR PORE COMPLEX PROTEIN NUP85"/>
    <property type="match status" value="1"/>
</dbReference>
<protein>
    <recommendedName>
        <fullName evidence="9">Nuclear pore complex protein Nup85</fullName>
    </recommendedName>
</protein>
<feature type="chain" id="PRO_5022831042" description="Nuclear pore complex protein Nup85" evidence="10">
    <location>
        <begin position="20"/>
        <end position="146"/>
    </location>
</feature>
<dbReference type="InterPro" id="IPR011502">
    <property type="entry name" value="Nucleoporin_Nup85"/>
</dbReference>
<keyword evidence="3 9" id="KW-0813">Transport</keyword>
<comment type="subunit">
    <text evidence="9">Component of the nuclear pore complex (NPC).</text>
</comment>
<evidence type="ECO:0000256" key="5">
    <source>
        <dbReference type="ARBA" id="ARBA00022927"/>
    </source>
</evidence>
<dbReference type="EMBL" id="MH837997">
    <property type="protein sequence ID" value="QBG82569.1"/>
    <property type="molecule type" value="Genomic_DNA"/>
</dbReference>
<evidence type="ECO:0000256" key="1">
    <source>
        <dbReference type="ARBA" id="ARBA00004567"/>
    </source>
</evidence>
<dbReference type="GO" id="GO:0045893">
    <property type="term" value="P:positive regulation of DNA-templated transcription"/>
    <property type="evidence" value="ECO:0007669"/>
    <property type="project" value="TreeGrafter"/>
</dbReference>
<evidence type="ECO:0000256" key="9">
    <source>
        <dbReference type="RuleBase" id="RU365073"/>
    </source>
</evidence>
<accession>A0A5B7LJT4</accession>
<feature type="signal peptide" evidence="10">
    <location>
        <begin position="1"/>
        <end position="19"/>
    </location>
</feature>
<keyword evidence="4 9" id="KW-0509">mRNA transport</keyword>
<dbReference type="Pfam" id="PF07575">
    <property type="entry name" value="Nucleopor_Nup85"/>
    <property type="match status" value="1"/>
</dbReference>
<keyword evidence="8 9" id="KW-0539">Nucleus</keyword>
<evidence type="ECO:0000256" key="6">
    <source>
        <dbReference type="ARBA" id="ARBA00023010"/>
    </source>
</evidence>
<evidence type="ECO:0000256" key="2">
    <source>
        <dbReference type="ARBA" id="ARBA00005573"/>
    </source>
</evidence>
<dbReference type="GO" id="GO:0006406">
    <property type="term" value="P:mRNA export from nucleus"/>
    <property type="evidence" value="ECO:0007669"/>
    <property type="project" value="TreeGrafter"/>
</dbReference>
<evidence type="ECO:0000256" key="10">
    <source>
        <dbReference type="SAM" id="SignalP"/>
    </source>
</evidence>